<accession>A0A438BZL3</accession>
<sequence length="148" mass="16400">MESLLQRYRRDRRKLLDFILSSASIHQIPTSSAPTANVSDSDLDVVSADYVLGCLKSGGVVDISEATKRYYEESARPVMIHSQLGDSYFLSSDPDLAESPPRRLPPRIHVNQSTNHSSSSSENVAMSRDGHDLKYTTTTSTPFKPVEI</sequence>
<reference evidence="2 3" key="1">
    <citation type="journal article" date="2018" name="PLoS Genet.">
        <title>Population sequencing reveals clonal diversity and ancestral inbreeding in the grapevine cultivar Chardonnay.</title>
        <authorList>
            <person name="Roach M.J."/>
            <person name="Johnson D.L."/>
            <person name="Bohlmann J."/>
            <person name="van Vuuren H.J."/>
            <person name="Jones S.J."/>
            <person name="Pretorius I.S."/>
            <person name="Schmidt S.A."/>
            <person name="Borneman A.R."/>
        </authorList>
    </citation>
    <scope>NUCLEOTIDE SEQUENCE [LARGE SCALE GENOMIC DNA]</scope>
    <source>
        <strain evidence="3">cv. Chardonnay</strain>
        <tissue evidence="2">Leaf</tissue>
    </source>
</reference>
<name>A0A438BZL3_VITVI</name>
<dbReference type="Proteomes" id="UP000288805">
    <property type="component" value="Unassembled WGS sequence"/>
</dbReference>
<evidence type="ECO:0000313" key="3">
    <source>
        <dbReference type="Proteomes" id="UP000288805"/>
    </source>
</evidence>
<feature type="region of interest" description="Disordered" evidence="1">
    <location>
        <begin position="91"/>
        <end position="148"/>
    </location>
</feature>
<evidence type="ECO:0000313" key="2">
    <source>
        <dbReference type="EMBL" id="RVW16375.1"/>
    </source>
</evidence>
<dbReference type="EMBL" id="QGNW01002589">
    <property type="protein sequence ID" value="RVW16375.1"/>
    <property type="molecule type" value="Genomic_DNA"/>
</dbReference>
<proteinExistence type="predicted"/>
<evidence type="ECO:0000256" key="1">
    <source>
        <dbReference type="SAM" id="MobiDB-lite"/>
    </source>
</evidence>
<dbReference type="AlphaFoldDB" id="A0A438BZL3"/>
<comment type="caution">
    <text evidence="2">The sequence shown here is derived from an EMBL/GenBank/DDBJ whole genome shotgun (WGS) entry which is preliminary data.</text>
</comment>
<protein>
    <submittedName>
        <fullName evidence="2">Uncharacterized protein</fullName>
    </submittedName>
</protein>
<organism evidence="2 3">
    <name type="scientific">Vitis vinifera</name>
    <name type="common">Grape</name>
    <dbReference type="NCBI Taxonomy" id="29760"/>
    <lineage>
        <taxon>Eukaryota</taxon>
        <taxon>Viridiplantae</taxon>
        <taxon>Streptophyta</taxon>
        <taxon>Embryophyta</taxon>
        <taxon>Tracheophyta</taxon>
        <taxon>Spermatophyta</taxon>
        <taxon>Magnoliopsida</taxon>
        <taxon>eudicotyledons</taxon>
        <taxon>Gunneridae</taxon>
        <taxon>Pentapetalae</taxon>
        <taxon>rosids</taxon>
        <taxon>Vitales</taxon>
        <taxon>Vitaceae</taxon>
        <taxon>Viteae</taxon>
        <taxon>Vitis</taxon>
    </lineage>
</organism>
<gene>
    <name evidence="2" type="ORF">CK203_067826</name>
</gene>